<dbReference type="SMART" id="SM00344">
    <property type="entry name" value="HTH_ASNC"/>
    <property type="match status" value="1"/>
</dbReference>
<dbReference type="GO" id="GO:0005829">
    <property type="term" value="C:cytosol"/>
    <property type="evidence" value="ECO:0007669"/>
    <property type="project" value="TreeGrafter"/>
</dbReference>
<dbReference type="PROSITE" id="PS50956">
    <property type="entry name" value="HTH_ASNC_2"/>
    <property type="match status" value="1"/>
</dbReference>
<reference evidence="5 6" key="1">
    <citation type="submission" date="2018-07" db="EMBL/GenBank/DDBJ databases">
        <title>Halomonas rutogse sp. nov., isolated from Lake TangqianCo on Tibetan Plateau.</title>
        <authorList>
            <person name="Lu H."/>
            <person name="Xing P."/>
            <person name="Wu Q."/>
        </authorList>
    </citation>
    <scope>NUCLEOTIDE SEQUENCE [LARGE SCALE GENOMIC DNA]</scope>
    <source>
        <strain evidence="5 6">TQ8S</strain>
    </source>
</reference>
<dbReference type="Gene3D" id="3.30.70.920">
    <property type="match status" value="1"/>
</dbReference>
<keyword evidence="6" id="KW-1185">Reference proteome</keyword>
<evidence type="ECO:0000313" key="5">
    <source>
        <dbReference type="EMBL" id="RCV93311.1"/>
    </source>
</evidence>
<evidence type="ECO:0000313" key="6">
    <source>
        <dbReference type="Proteomes" id="UP000253204"/>
    </source>
</evidence>
<dbReference type="CDD" id="cd00090">
    <property type="entry name" value="HTH_ARSR"/>
    <property type="match status" value="1"/>
</dbReference>
<dbReference type="Proteomes" id="UP000253204">
    <property type="component" value="Unassembled WGS sequence"/>
</dbReference>
<dbReference type="InterPro" id="IPR019885">
    <property type="entry name" value="Tscrpt_reg_HTH_AsnC-type_CS"/>
</dbReference>
<dbReference type="PRINTS" id="PR00033">
    <property type="entry name" value="HTHASNC"/>
</dbReference>
<dbReference type="InterPro" id="IPR011991">
    <property type="entry name" value="ArsR-like_HTH"/>
</dbReference>
<proteinExistence type="predicted"/>
<dbReference type="Pfam" id="PF13412">
    <property type="entry name" value="HTH_24"/>
    <property type="match status" value="1"/>
</dbReference>
<dbReference type="OrthoDB" id="8590699at2"/>
<dbReference type="InterPro" id="IPR019887">
    <property type="entry name" value="Tscrpt_reg_AsnC/Lrp_C"/>
</dbReference>
<dbReference type="InterPro" id="IPR036390">
    <property type="entry name" value="WH_DNA-bd_sf"/>
</dbReference>
<keyword evidence="1" id="KW-0805">Transcription regulation</keyword>
<evidence type="ECO:0000259" key="4">
    <source>
        <dbReference type="PROSITE" id="PS50956"/>
    </source>
</evidence>
<evidence type="ECO:0000256" key="1">
    <source>
        <dbReference type="ARBA" id="ARBA00023015"/>
    </source>
</evidence>
<evidence type="ECO:0000256" key="3">
    <source>
        <dbReference type="ARBA" id="ARBA00023163"/>
    </source>
</evidence>
<dbReference type="AlphaFoldDB" id="A0A368U8S7"/>
<dbReference type="PANTHER" id="PTHR30154:SF34">
    <property type="entry name" value="TRANSCRIPTIONAL REGULATOR AZLB"/>
    <property type="match status" value="1"/>
</dbReference>
<keyword evidence="2" id="KW-0238">DNA-binding</keyword>
<organism evidence="5 6">
    <name type="scientific">Vreelandella rituensis</name>
    <dbReference type="NCBI Taxonomy" id="2282306"/>
    <lineage>
        <taxon>Bacteria</taxon>
        <taxon>Pseudomonadati</taxon>
        <taxon>Pseudomonadota</taxon>
        <taxon>Gammaproteobacteria</taxon>
        <taxon>Oceanospirillales</taxon>
        <taxon>Halomonadaceae</taxon>
        <taxon>Vreelandella</taxon>
    </lineage>
</organism>
<dbReference type="RefSeq" id="WP_114485488.1">
    <property type="nucleotide sequence ID" value="NZ_CBCSHM010000025.1"/>
</dbReference>
<dbReference type="InterPro" id="IPR019888">
    <property type="entry name" value="Tscrpt_reg_AsnC-like"/>
</dbReference>
<sequence>MSLAVFDRYDRHILQLLQVEGRLSNAALAERVGLSPSPCLRRVKQLEAEGVVRGYQACLDREAVGLGLTVFVNVKVERHQEASADAFKEAIVSLPEVVSVHLVSGEADFLLQVVAPDLKHYERFLTGVLLKIPGVRDIRSNFAIQTLKSQGTLPI</sequence>
<dbReference type="InterPro" id="IPR011008">
    <property type="entry name" value="Dimeric_a/b-barrel"/>
</dbReference>
<comment type="caution">
    <text evidence="5">The sequence shown here is derived from an EMBL/GenBank/DDBJ whole genome shotgun (WGS) entry which is preliminary data.</text>
</comment>
<dbReference type="Pfam" id="PF01037">
    <property type="entry name" value="AsnC_trans_reg"/>
    <property type="match status" value="1"/>
</dbReference>
<dbReference type="GO" id="GO:0043200">
    <property type="term" value="P:response to amino acid"/>
    <property type="evidence" value="ECO:0007669"/>
    <property type="project" value="TreeGrafter"/>
</dbReference>
<dbReference type="GO" id="GO:0006355">
    <property type="term" value="P:regulation of DNA-templated transcription"/>
    <property type="evidence" value="ECO:0007669"/>
    <property type="project" value="UniProtKB-ARBA"/>
</dbReference>
<keyword evidence="3" id="KW-0804">Transcription</keyword>
<dbReference type="InterPro" id="IPR036388">
    <property type="entry name" value="WH-like_DNA-bd_sf"/>
</dbReference>
<dbReference type="PROSITE" id="PS00519">
    <property type="entry name" value="HTH_ASNC_1"/>
    <property type="match status" value="1"/>
</dbReference>
<name>A0A368U8S7_9GAMM</name>
<dbReference type="GO" id="GO:0043565">
    <property type="term" value="F:sequence-specific DNA binding"/>
    <property type="evidence" value="ECO:0007669"/>
    <property type="project" value="InterPro"/>
</dbReference>
<dbReference type="EMBL" id="QPIJ01000003">
    <property type="protein sequence ID" value="RCV93311.1"/>
    <property type="molecule type" value="Genomic_DNA"/>
</dbReference>
<dbReference type="PANTHER" id="PTHR30154">
    <property type="entry name" value="LEUCINE-RESPONSIVE REGULATORY PROTEIN"/>
    <property type="match status" value="1"/>
</dbReference>
<protein>
    <submittedName>
        <fullName evidence="5">Lrp/AsnC family transcriptional regulator</fullName>
    </submittedName>
</protein>
<dbReference type="Gene3D" id="1.10.10.10">
    <property type="entry name" value="Winged helix-like DNA-binding domain superfamily/Winged helix DNA-binding domain"/>
    <property type="match status" value="1"/>
</dbReference>
<feature type="domain" description="HTH asnC-type" evidence="4">
    <location>
        <begin position="6"/>
        <end position="67"/>
    </location>
</feature>
<gene>
    <name evidence="5" type="ORF">DU506_03060</name>
</gene>
<dbReference type="InterPro" id="IPR000485">
    <property type="entry name" value="AsnC-type_HTH_dom"/>
</dbReference>
<accession>A0A368U8S7</accession>
<dbReference type="SUPFAM" id="SSF54909">
    <property type="entry name" value="Dimeric alpha+beta barrel"/>
    <property type="match status" value="1"/>
</dbReference>
<evidence type="ECO:0000256" key="2">
    <source>
        <dbReference type="ARBA" id="ARBA00023125"/>
    </source>
</evidence>
<dbReference type="SUPFAM" id="SSF46785">
    <property type="entry name" value="Winged helix' DNA-binding domain"/>
    <property type="match status" value="1"/>
</dbReference>